<evidence type="ECO:0000256" key="6">
    <source>
        <dbReference type="PIRSR" id="PIRSR602081-2"/>
    </source>
</evidence>
<dbReference type="PRINTS" id="PR00147">
    <property type="entry name" value="DNAPHOTLYASE"/>
</dbReference>
<dbReference type="Gene3D" id="1.10.579.10">
    <property type="entry name" value="DNA Cyclobutane Dipyrimidine Photolyase, subunit A, domain 3"/>
    <property type="match status" value="1"/>
</dbReference>
<dbReference type="InterPro" id="IPR036155">
    <property type="entry name" value="Crypto/Photolyase_N_sf"/>
</dbReference>
<dbReference type="InterPro" id="IPR014729">
    <property type="entry name" value="Rossmann-like_a/b/a_fold"/>
</dbReference>
<evidence type="ECO:0000256" key="2">
    <source>
        <dbReference type="ARBA" id="ARBA00022630"/>
    </source>
</evidence>
<dbReference type="GO" id="GO:0006139">
    <property type="term" value="P:nucleobase-containing compound metabolic process"/>
    <property type="evidence" value="ECO:0007669"/>
    <property type="project" value="UniProtKB-ARBA"/>
</dbReference>
<evidence type="ECO:0000256" key="3">
    <source>
        <dbReference type="ARBA" id="ARBA00022827"/>
    </source>
</evidence>
<dbReference type="EMBL" id="LIBO01000008">
    <property type="protein sequence ID" value="KRO63101.1"/>
    <property type="molecule type" value="Genomic_DNA"/>
</dbReference>
<dbReference type="Pfam" id="PF00875">
    <property type="entry name" value="DNA_photolyase"/>
    <property type="match status" value="1"/>
</dbReference>
<name>A0A0R2RRH8_9BACT</name>
<dbReference type="GO" id="GO:0009416">
    <property type="term" value="P:response to light stimulus"/>
    <property type="evidence" value="ECO:0007669"/>
    <property type="project" value="TreeGrafter"/>
</dbReference>
<comment type="cofactor">
    <cofactor evidence="5">
        <name>FAD</name>
        <dbReference type="ChEBI" id="CHEBI:57692"/>
    </cofactor>
    <text evidence="5">Binds 1 FAD per subunit.</text>
</comment>
<dbReference type="SUPFAM" id="SSF52425">
    <property type="entry name" value="Cryptochrome/photolyase, N-terminal domain"/>
    <property type="match status" value="1"/>
</dbReference>
<comment type="cofactor">
    <cofactor evidence="1">
        <name>(6R)-5,10-methylene-5,6,7,8-tetrahydrofolate</name>
        <dbReference type="ChEBI" id="CHEBI:15636"/>
    </cofactor>
</comment>
<comment type="similarity">
    <text evidence="7">Belongs to the DNA photolyase family.</text>
</comment>
<protein>
    <recommendedName>
        <fullName evidence="8">Photolyase/cryptochrome alpha/beta domain-containing protein</fullName>
    </recommendedName>
</protein>
<dbReference type="GO" id="GO:0003904">
    <property type="term" value="F:deoxyribodipyrimidine photo-lyase activity"/>
    <property type="evidence" value="ECO:0007669"/>
    <property type="project" value="TreeGrafter"/>
</dbReference>
<keyword evidence="4 7" id="KW-0157">Chromophore</keyword>
<dbReference type="GO" id="GO:0006950">
    <property type="term" value="P:response to stress"/>
    <property type="evidence" value="ECO:0007669"/>
    <property type="project" value="UniProtKB-ARBA"/>
</dbReference>
<dbReference type="InterPro" id="IPR018394">
    <property type="entry name" value="DNA_photolyase_1_CS_C"/>
</dbReference>
<keyword evidence="2 5" id="KW-0285">Flavoprotein</keyword>
<feature type="binding site" evidence="5">
    <location>
        <begin position="233"/>
        <end position="237"/>
    </location>
    <ligand>
        <name>FAD</name>
        <dbReference type="ChEBI" id="CHEBI:57692"/>
    </ligand>
</feature>
<feature type="binding site" evidence="5">
    <location>
        <position position="271"/>
    </location>
    <ligand>
        <name>FAD</name>
        <dbReference type="ChEBI" id="CHEBI:57692"/>
    </ligand>
</feature>
<dbReference type="PROSITE" id="PS00394">
    <property type="entry name" value="DNA_PHOTOLYASES_1_1"/>
    <property type="match status" value="1"/>
</dbReference>
<accession>A0A0R2RRH8</accession>
<feature type="domain" description="Photolyase/cryptochrome alpha/beta" evidence="8">
    <location>
        <begin position="4"/>
        <end position="133"/>
    </location>
</feature>
<feature type="site" description="Electron transfer via tryptophanyl radical" evidence="6">
    <location>
        <position position="381"/>
    </location>
</feature>
<dbReference type="GO" id="GO:0071949">
    <property type="term" value="F:FAD binding"/>
    <property type="evidence" value="ECO:0007669"/>
    <property type="project" value="TreeGrafter"/>
</dbReference>
<evidence type="ECO:0000256" key="1">
    <source>
        <dbReference type="ARBA" id="ARBA00001932"/>
    </source>
</evidence>
<dbReference type="PROSITE" id="PS51645">
    <property type="entry name" value="PHR_CRY_ALPHA_BETA"/>
    <property type="match status" value="1"/>
</dbReference>
<dbReference type="InterPro" id="IPR006050">
    <property type="entry name" value="DNA_photolyase_N"/>
</dbReference>
<dbReference type="AlphaFoldDB" id="A0A0R2RRH8"/>
<dbReference type="Gene3D" id="3.40.50.620">
    <property type="entry name" value="HUPs"/>
    <property type="match status" value="1"/>
</dbReference>
<dbReference type="Gene3D" id="1.25.40.80">
    <property type="match status" value="1"/>
</dbReference>
<gene>
    <name evidence="9" type="ORF">ABR82_00990</name>
</gene>
<dbReference type="Proteomes" id="UP000051269">
    <property type="component" value="Unassembled WGS sequence"/>
</dbReference>
<proteinExistence type="inferred from homology"/>
<dbReference type="SUPFAM" id="SSF48173">
    <property type="entry name" value="Cryptochrome/photolyase FAD-binding domain"/>
    <property type="match status" value="1"/>
</dbReference>
<organism evidence="9 10">
    <name type="scientific">Verrucomicrobia subdivision 6 bacterium BACL9 MAG-120507-bin52</name>
    <dbReference type="NCBI Taxonomy" id="1655590"/>
    <lineage>
        <taxon>Bacteria</taxon>
        <taxon>Pseudomonadati</taxon>
        <taxon>Verrucomicrobiota</taxon>
        <taxon>Verrucomicrobiia</taxon>
        <taxon>Verrucomicrobiales</taxon>
        <taxon>Verrucomicrobia subdivision 6</taxon>
    </lineage>
</organism>
<evidence type="ECO:0000256" key="4">
    <source>
        <dbReference type="ARBA" id="ARBA00022991"/>
    </source>
</evidence>
<evidence type="ECO:0000256" key="5">
    <source>
        <dbReference type="PIRSR" id="PIRSR602081-1"/>
    </source>
</evidence>
<evidence type="ECO:0000256" key="7">
    <source>
        <dbReference type="RuleBase" id="RU004182"/>
    </source>
</evidence>
<dbReference type="PANTHER" id="PTHR11455:SF9">
    <property type="entry name" value="CRYPTOCHROME CIRCADIAN CLOCK 5 ISOFORM X1"/>
    <property type="match status" value="1"/>
</dbReference>
<dbReference type="Pfam" id="PF03441">
    <property type="entry name" value="FAD_binding_7"/>
    <property type="match status" value="1"/>
</dbReference>
<feature type="binding site" evidence="5">
    <location>
        <begin position="274"/>
        <end position="281"/>
    </location>
    <ligand>
        <name>FAD</name>
        <dbReference type="ChEBI" id="CHEBI:57692"/>
    </ligand>
</feature>
<dbReference type="GO" id="GO:0003677">
    <property type="term" value="F:DNA binding"/>
    <property type="evidence" value="ECO:0007669"/>
    <property type="project" value="TreeGrafter"/>
</dbReference>
<reference evidence="9 10" key="1">
    <citation type="submission" date="2015-10" db="EMBL/GenBank/DDBJ databases">
        <title>Metagenome-Assembled Genomes uncover a global brackish microbiome.</title>
        <authorList>
            <person name="Hugerth L.W."/>
            <person name="Larsson J."/>
            <person name="Alneberg J."/>
            <person name="Lindh M.V."/>
            <person name="Legrand C."/>
            <person name="Pinhassi J."/>
            <person name="Andersson A.F."/>
        </authorList>
    </citation>
    <scope>NUCLEOTIDE SEQUENCE [LARGE SCALE GENOMIC DNA]</scope>
    <source>
        <strain evidence="9">BACL18 MAG-120507-bin52</strain>
    </source>
</reference>
<keyword evidence="3 5" id="KW-0274">FAD</keyword>
<evidence type="ECO:0000313" key="10">
    <source>
        <dbReference type="Proteomes" id="UP000051269"/>
    </source>
</evidence>
<sequence length="449" mass="50836">MHRAPAIVWFRRDLRVSDHTALHQACARGLPILPVFIFDPAILGEKKSVIRRTAFLLASLESLSANLLALGAPLIVKQGDPTNVLRDLVKQTGARCLFFNRDIEPYSRKRDEKVSAMAGEEGVELVACDDLLLHPPGTVQRAVGGPYTVFTPFSRSWLEKTPHDPLPRPKKIEPSTITKGIPIPSLGDLGLGKCDIPVPEAGEKTAQALLRDFAAKNIRRYDETRNFPSIDKTSHLSPHLRFGTLSPRTVLAAARKVRAEDPAAKKQIDVFIGELIWRDFYKQILWEFPHVAKGSFRPDYDKVEWENRQDWFDAWCQGRTGYPIVDAAMRQLNQTGWMHNRLRMIVASFLTKDLLISWQWGERYFMEKLFDGDMAANNGGWQWAAGTGTDAQPYFRIFNPASQAEKFDPEGKFIAQYVPEADSLNYPAPIVDHKLQRVKALEMYKKARG</sequence>
<feature type="binding site" evidence="5">
    <location>
        <position position="221"/>
    </location>
    <ligand>
        <name>FAD</name>
        <dbReference type="ChEBI" id="CHEBI:57692"/>
    </ligand>
</feature>
<feature type="site" description="Electron transfer via tryptophanyl radical" evidence="6">
    <location>
        <position position="358"/>
    </location>
</feature>
<comment type="caution">
    <text evidence="9">The sequence shown here is derived from an EMBL/GenBank/DDBJ whole genome shotgun (WGS) entry which is preliminary data.</text>
</comment>
<dbReference type="InterPro" id="IPR005101">
    <property type="entry name" value="Cryptochr/Photolyase_FAD-bd"/>
</dbReference>
<dbReference type="PROSITE" id="PS00691">
    <property type="entry name" value="DNA_PHOTOLYASES_1_2"/>
    <property type="match status" value="1"/>
</dbReference>
<feature type="site" description="Electron transfer via tryptophanyl radical" evidence="6">
    <location>
        <position position="305"/>
    </location>
</feature>
<evidence type="ECO:0000313" key="9">
    <source>
        <dbReference type="EMBL" id="KRO63101.1"/>
    </source>
</evidence>
<evidence type="ECO:0000259" key="8">
    <source>
        <dbReference type="PROSITE" id="PS51645"/>
    </source>
</evidence>
<dbReference type="InterPro" id="IPR036134">
    <property type="entry name" value="Crypto/Photolyase_FAD-like_sf"/>
</dbReference>
<dbReference type="InterPro" id="IPR002081">
    <property type="entry name" value="Cryptochrome/DNA_photolyase_1"/>
</dbReference>
<dbReference type="PANTHER" id="PTHR11455">
    <property type="entry name" value="CRYPTOCHROME"/>
    <property type="match status" value="1"/>
</dbReference>
<feature type="binding site" evidence="5">
    <location>
        <begin position="371"/>
        <end position="373"/>
    </location>
    <ligand>
        <name>FAD</name>
        <dbReference type="ChEBI" id="CHEBI:57692"/>
    </ligand>
</feature>